<dbReference type="Gene3D" id="1.20.1070.10">
    <property type="entry name" value="Rhodopsin 7-helix transmembrane proteins"/>
    <property type="match status" value="2"/>
</dbReference>
<feature type="transmembrane region" description="Helical" evidence="5">
    <location>
        <begin position="392"/>
        <end position="411"/>
    </location>
</feature>
<evidence type="ECO:0000313" key="8">
    <source>
        <dbReference type="EMBL" id="CAF3766035.1"/>
    </source>
</evidence>
<organism evidence="7 9">
    <name type="scientific">Adineta steineri</name>
    <dbReference type="NCBI Taxonomy" id="433720"/>
    <lineage>
        <taxon>Eukaryota</taxon>
        <taxon>Metazoa</taxon>
        <taxon>Spiralia</taxon>
        <taxon>Gnathifera</taxon>
        <taxon>Rotifera</taxon>
        <taxon>Eurotatoria</taxon>
        <taxon>Bdelloidea</taxon>
        <taxon>Adinetida</taxon>
        <taxon>Adinetidae</taxon>
        <taxon>Adineta</taxon>
    </lineage>
</organism>
<dbReference type="GO" id="GO:0016020">
    <property type="term" value="C:membrane"/>
    <property type="evidence" value="ECO:0007669"/>
    <property type="project" value="UniProtKB-SubCell"/>
</dbReference>
<keyword evidence="2 5" id="KW-0812">Transmembrane</keyword>
<reference evidence="7" key="1">
    <citation type="submission" date="2021-02" db="EMBL/GenBank/DDBJ databases">
        <authorList>
            <person name="Nowell W R."/>
        </authorList>
    </citation>
    <scope>NUCLEOTIDE SEQUENCE</scope>
</reference>
<feature type="transmembrane region" description="Helical" evidence="5">
    <location>
        <begin position="144"/>
        <end position="165"/>
    </location>
</feature>
<evidence type="ECO:0000259" key="6">
    <source>
        <dbReference type="PROSITE" id="PS50262"/>
    </source>
</evidence>
<feature type="transmembrane region" description="Helical" evidence="5">
    <location>
        <begin position="345"/>
        <end position="372"/>
    </location>
</feature>
<proteinExistence type="predicted"/>
<dbReference type="AlphaFoldDB" id="A0A815G4R6"/>
<protein>
    <recommendedName>
        <fullName evidence="6">G-protein coupled receptors family 1 profile domain-containing protein</fullName>
    </recommendedName>
</protein>
<accession>A0A815G4R6</accession>
<feature type="transmembrane region" description="Helical" evidence="5">
    <location>
        <begin position="6"/>
        <end position="29"/>
    </location>
</feature>
<comment type="subcellular location">
    <subcellularLocation>
        <location evidence="1">Membrane</location>
    </subcellularLocation>
</comment>
<feature type="transmembrane region" description="Helical" evidence="5">
    <location>
        <begin position="297"/>
        <end position="324"/>
    </location>
</feature>
<evidence type="ECO:0000256" key="2">
    <source>
        <dbReference type="ARBA" id="ARBA00022692"/>
    </source>
</evidence>
<comment type="caution">
    <text evidence="7">The sequence shown here is derived from an EMBL/GenBank/DDBJ whole genome shotgun (WGS) entry which is preliminary data.</text>
</comment>
<dbReference type="EMBL" id="CAJOAZ010001110">
    <property type="protein sequence ID" value="CAF3766035.1"/>
    <property type="molecule type" value="Genomic_DNA"/>
</dbReference>
<name>A0A815G4R6_9BILA</name>
<dbReference type="Proteomes" id="UP000663845">
    <property type="component" value="Unassembled WGS sequence"/>
</dbReference>
<feature type="transmembrane region" description="Helical" evidence="5">
    <location>
        <begin position="105"/>
        <end position="123"/>
    </location>
</feature>
<dbReference type="PANTHER" id="PTHR46641:SF2">
    <property type="entry name" value="FMRFAMIDE RECEPTOR"/>
    <property type="match status" value="1"/>
</dbReference>
<gene>
    <name evidence="7" type="ORF">JYZ213_LOCUS34113</name>
    <name evidence="8" type="ORF">OXD698_LOCUS16307</name>
</gene>
<sequence>MFIESCTWITFSLIFIGSLGNILCICVFLRKRFRSSILTPFFVALLITDCIYLMFRVIKLLYYQETLFEHFSSQLSCSLSLFIRIYSSFARNAPQILIPLIHYELYIRFTLILMASLAIQRAYDMCRISFRLIKRTSSSRSLSFILIISTFIIAYLLEFFGLSIFCSYELSSKTTYQWYNYLHKNLSNETISLINFMRNQSASEKDINCISNNNNNNNSSCTHEEIAHITRHYFDIHQRPIVELIRKIHYSSIGTKIARNELRLKYHYHTCLIRLQPDLFLKLFDVLYSRTLGFNRYTLILVIGSIIPSIITILGNTISLRWILNIRNSVYEHSAIFRRTDETRRVIIIITVECLLAVINSWLVDIILSIVFCKWSVAIGDDCPEFLEHYHPLLAFFDLLNSMSNIVLYCFATKRFRRELECMLKGWINTIRQVLKIICKCEWTNSSIRRKKFHDEHSNGPTETSLQVFKSSKRFSKKYDYIKIKIVSTPDII</sequence>
<dbReference type="PROSITE" id="PS50262">
    <property type="entry name" value="G_PROTEIN_RECEP_F1_2"/>
    <property type="match status" value="1"/>
</dbReference>
<evidence type="ECO:0000256" key="5">
    <source>
        <dbReference type="SAM" id="Phobius"/>
    </source>
</evidence>
<feature type="domain" description="G-protein coupled receptors family 1 profile" evidence="6">
    <location>
        <begin position="20"/>
        <end position="409"/>
    </location>
</feature>
<evidence type="ECO:0000256" key="4">
    <source>
        <dbReference type="ARBA" id="ARBA00023136"/>
    </source>
</evidence>
<evidence type="ECO:0000256" key="3">
    <source>
        <dbReference type="ARBA" id="ARBA00022989"/>
    </source>
</evidence>
<evidence type="ECO:0000256" key="1">
    <source>
        <dbReference type="ARBA" id="ARBA00004370"/>
    </source>
</evidence>
<keyword evidence="3 5" id="KW-1133">Transmembrane helix</keyword>
<dbReference type="InterPro" id="IPR052954">
    <property type="entry name" value="GPCR-Ligand_Int"/>
</dbReference>
<keyword evidence="4 5" id="KW-0472">Membrane</keyword>
<dbReference type="Proteomes" id="UP000663844">
    <property type="component" value="Unassembled WGS sequence"/>
</dbReference>
<dbReference type="PANTHER" id="PTHR46641">
    <property type="entry name" value="FMRFAMIDE RECEPTOR-RELATED"/>
    <property type="match status" value="1"/>
</dbReference>
<dbReference type="InterPro" id="IPR017452">
    <property type="entry name" value="GPCR_Rhodpsn_7TM"/>
</dbReference>
<evidence type="ECO:0000313" key="9">
    <source>
        <dbReference type="Proteomes" id="UP000663845"/>
    </source>
</evidence>
<dbReference type="EMBL" id="CAJNOG010000679">
    <property type="protein sequence ID" value="CAF1333979.1"/>
    <property type="molecule type" value="Genomic_DNA"/>
</dbReference>
<evidence type="ECO:0000313" key="7">
    <source>
        <dbReference type="EMBL" id="CAF1333979.1"/>
    </source>
</evidence>
<feature type="transmembrane region" description="Helical" evidence="5">
    <location>
        <begin position="41"/>
        <end position="62"/>
    </location>
</feature>